<accession>A0A7G1G526</accession>
<dbReference type="PANTHER" id="PTHR43297:SF2">
    <property type="entry name" value="DIPEPTIDE TRANSPORT ATP-BINDING PROTEIN DPPD"/>
    <property type="match status" value="1"/>
</dbReference>
<evidence type="ECO:0000256" key="1">
    <source>
        <dbReference type="ARBA" id="ARBA00004202"/>
    </source>
</evidence>
<reference evidence="9 10" key="1">
    <citation type="submission" date="2018-06" db="EMBL/GenBank/DDBJ databases">
        <title>Genome sequencing of Oceanotoga sp. sy52.</title>
        <authorList>
            <person name="Mori K."/>
        </authorList>
    </citation>
    <scope>NUCLEOTIDE SEQUENCE [LARGE SCALE GENOMIC DNA]</scope>
    <source>
        <strain evidence="10">sy52</strain>
    </source>
</reference>
<dbReference type="InterPro" id="IPR003439">
    <property type="entry name" value="ABC_transporter-like_ATP-bd"/>
</dbReference>
<keyword evidence="6 9" id="KW-0067">ATP-binding</keyword>
<comment type="subcellular location">
    <subcellularLocation>
        <location evidence="1">Cell membrane</location>
        <topology evidence="1">Peripheral membrane protein</topology>
    </subcellularLocation>
</comment>
<evidence type="ECO:0000313" key="9">
    <source>
        <dbReference type="EMBL" id="BBE29987.1"/>
    </source>
</evidence>
<keyword evidence="3" id="KW-0813">Transport</keyword>
<evidence type="ECO:0000313" key="10">
    <source>
        <dbReference type="Proteomes" id="UP000516361"/>
    </source>
</evidence>
<feature type="domain" description="ABC transporter" evidence="8">
    <location>
        <begin position="10"/>
        <end position="260"/>
    </location>
</feature>
<evidence type="ECO:0000256" key="4">
    <source>
        <dbReference type="ARBA" id="ARBA00022475"/>
    </source>
</evidence>
<evidence type="ECO:0000256" key="7">
    <source>
        <dbReference type="ARBA" id="ARBA00023136"/>
    </source>
</evidence>
<dbReference type="NCBIfam" id="TIGR01727">
    <property type="entry name" value="oligo_HPY"/>
    <property type="match status" value="1"/>
</dbReference>
<dbReference type="RefSeq" id="WP_190615127.1">
    <property type="nucleotide sequence ID" value="NZ_AP018712.1"/>
</dbReference>
<evidence type="ECO:0000256" key="5">
    <source>
        <dbReference type="ARBA" id="ARBA00022741"/>
    </source>
</evidence>
<dbReference type="CDD" id="cd03257">
    <property type="entry name" value="ABC_NikE_OppD_transporters"/>
    <property type="match status" value="1"/>
</dbReference>
<dbReference type="InterPro" id="IPR017871">
    <property type="entry name" value="ABC_transporter-like_CS"/>
</dbReference>
<dbReference type="InterPro" id="IPR050388">
    <property type="entry name" value="ABC_Ni/Peptide_Import"/>
</dbReference>
<gene>
    <name evidence="9" type="ORF">OSSY52_01280</name>
</gene>
<dbReference type="GO" id="GO:0015833">
    <property type="term" value="P:peptide transport"/>
    <property type="evidence" value="ECO:0007669"/>
    <property type="project" value="InterPro"/>
</dbReference>
<dbReference type="Proteomes" id="UP000516361">
    <property type="component" value="Chromosome"/>
</dbReference>
<dbReference type="InterPro" id="IPR013563">
    <property type="entry name" value="Oligopep_ABC_C"/>
</dbReference>
<keyword evidence="4" id="KW-1003">Cell membrane</keyword>
<keyword evidence="5" id="KW-0547">Nucleotide-binding</keyword>
<dbReference type="AlphaFoldDB" id="A0A7G1G526"/>
<dbReference type="Pfam" id="PF00005">
    <property type="entry name" value="ABC_tran"/>
    <property type="match status" value="1"/>
</dbReference>
<evidence type="ECO:0000256" key="2">
    <source>
        <dbReference type="ARBA" id="ARBA00005417"/>
    </source>
</evidence>
<dbReference type="SUPFAM" id="SSF52540">
    <property type="entry name" value="P-loop containing nucleoside triphosphate hydrolases"/>
    <property type="match status" value="1"/>
</dbReference>
<dbReference type="InParanoid" id="A0A7G1G526"/>
<dbReference type="GO" id="GO:0005524">
    <property type="term" value="F:ATP binding"/>
    <property type="evidence" value="ECO:0007669"/>
    <property type="project" value="UniProtKB-KW"/>
</dbReference>
<dbReference type="FunFam" id="3.40.50.300:FF:000016">
    <property type="entry name" value="Oligopeptide ABC transporter ATP-binding component"/>
    <property type="match status" value="1"/>
</dbReference>
<evidence type="ECO:0000256" key="6">
    <source>
        <dbReference type="ARBA" id="ARBA00022840"/>
    </source>
</evidence>
<dbReference type="Pfam" id="PF08352">
    <property type="entry name" value="oligo_HPY"/>
    <property type="match status" value="1"/>
</dbReference>
<keyword evidence="7" id="KW-0472">Membrane</keyword>
<dbReference type="InterPro" id="IPR027417">
    <property type="entry name" value="P-loop_NTPase"/>
</dbReference>
<dbReference type="GO" id="GO:0005886">
    <property type="term" value="C:plasma membrane"/>
    <property type="evidence" value="ECO:0007669"/>
    <property type="project" value="UniProtKB-SubCell"/>
</dbReference>
<dbReference type="KEGG" id="ocy:OSSY52_01280"/>
<sequence>MSTKKDEPILKVRNLKTYFKTEDGIVKAVNGLSFDLYPGETLSIVGESGSGKSVTSLSIMRLLDENGFIPEGEIIYKGKDITKFSDKEMRHVRGNEISMIFQEPMTALNPVFTIGEQMMEMMELHMNLKGNEAKNRAIELLRKVGIPEPEERVDQYPHELSGGMRQRAMIAMALSCNPEVLIADEPTTALDVTIQAQILELMKDLQKEYGMAIIFITHDLGVVAEISDRAVVMYGGEVVESSDIITVFKKTKHPYTWGLMNSIPKIEEDVERLWAIPGNVPTPLNFPKGCKFSNRCFLADEKCKKQQPELEEIENGHIVRCWHVDKLVKEIQKVKGENK</sequence>
<name>A0A7G1G526_9BACT</name>
<protein>
    <submittedName>
        <fullName evidence="9">ABC transporter ATP-binding protein</fullName>
    </submittedName>
</protein>
<evidence type="ECO:0000259" key="8">
    <source>
        <dbReference type="PROSITE" id="PS50893"/>
    </source>
</evidence>
<dbReference type="FunCoup" id="A0A7G1G526">
    <property type="interactions" value="50"/>
</dbReference>
<dbReference type="PROSITE" id="PS00211">
    <property type="entry name" value="ABC_TRANSPORTER_1"/>
    <property type="match status" value="1"/>
</dbReference>
<comment type="similarity">
    <text evidence="2">Belongs to the ABC transporter superfamily.</text>
</comment>
<dbReference type="PROSITE" id="PS50893">
    <property type="entry name" value="ABC_TRANSPORTER_2"/>
    <property type="match status" value="1"/>
</dbReference>
<dbReference type="Gene3D" id="3.40.50.300">
    <property type="entry name" value="P-loop containing nucleotide triphosphate hydrolases"/>
    <property type="match status" value="1"/>
</dbReference>
<keyword evidence="10" id="KW-1185">Reference proteome</keyword>
<organism evidence="9 10">
    <name type="scientific">Tepiditoga spiralis</name>
    <dbReference type="NCBI Taxonomy" id="2108365"/>
    <lineage>
        <taxon>Bacteria</taxon>
        <taxon>Thermotogati</taxon>
        <taxon>Thermotogota</taxon>
        <taxon>Thermotogae</taxon>
        <taxon>Petrotogales</taxon>
        <taxon>Petrotogaceae</taxon>
        <taxon>Tepiditoga</taxon>
    </lineage>
</organism>
<dbReference type="EMBL" id="AP018712">
    <property type="protein sequence ID" value="BBE29987.1"/>
    <property type="molecule type" value="Genomic_DNA"/>
</dbReference>
<proteinExistence type="inferred from homology"/>
<dbReference type="InterPro" id="IPR003593">
    <property type="entry name" value="AAA+_ATPase"/>
</dbReference>
<dbReference type="PANTHER" id="PTHR43297">
    <property type="entry name" value="OLIGOPEPTIDE TRANSPORT ATP-BINDING PROTEIN APPD"/>
    <property type="match status" value="1"/>
</dbReference>
<dbReference type="GO" id="GO:0016887">
    <property type="term" value="F:ATP hydrolysis activity"/>
    <property type="evidence" value="ECO:0007669"/>
    <property type="project" value="InterPro"/>
</dbReference>
<dbReference type="SMART" id="SM00382">
    <property type="entry name" value="AAA"/>
    <property type="match status" value="1"/>
</dbReference>
<evidence type="ECO:0000256" key="3">
    <source>
        <dbReference type="ARBA" id="ARBA00022448"/>
    </source>
</evidence>